<dbReference type="RefSeq" id="WP_023053791.1">
    <property type="nucleotide sequence ID" value="NZ_AWXA01000037.1"/>
</dbReference>
<keyword evidence="5 9" id="KW-0028">Amino-acid biosynthesis</keyword>
<keyword evidence="6 9" id="KW-0808">Transferase</keyword>
<dbReference type="Proteomes" id="UP000017090">
    <property type="component" value="Unassembled WGS sequence"/>
</dbReference>
<comment type="similarity">
    <text evidence="2 9">Belongs to the class-II pyridoxal-phosphate-dependent aminotransferase family. Histidinol-phosphate aminotransferase subfamily.</text>
</comment>
<dbReference type="GO" id="GO:0000105">
    <property type="term" value="P:L-histidine biosynthetic process"/>
    <property type="evidence" value="ECO:0007669"/>
    <property type="project" value="UniProtKB-UniRule"/>
</dbReference>
<comment type="catalytic activity">
    <reaction evidence="9">
        <text>L-histidinol phosphate + 2-oxoglutarate = 3-(imidazol-4-yl)-2-oxopropyl phosphate + L-glutamate</text>
        <dbReference type="Rhea" id="RHEA:23744"/>
        <dbReference type="ChEBI" id="CHEBI:16810"/>
        <dbReference type="ChEBI" id="CHEBI:29985"/>
        <dbReference type="ChEBI" id="CHEBI:57766"/>
        <dbReference type="ChEBI" id="CHEBI:57980"/>
        <dbReference type="EC" id="2.6.1.9"/>
    </reaction>
</comment>
<dbReference type="GO" id="GO:0030170">
    <property type="term" value="F:pyridoxal phosphate binding"/>
    <property type="evidence" value="ECO:0007669"/>
    <property type="project" value="InterPro"/>
</dbReference>
<evidence type="ECO:0000256" key="1">
    <source>
        <dbReference type="ARBA" id="ARBA00001933"/>
    </source>
</evidence>
<evidence type="ECO:0000256" key="4">
    <source>
        <dbReference type="ARBA" id="ARBA00022576"/>
    </source>
</evidence>
<dbReference type="GO" id="GO:0004400">
    <property type="term" value="F:histidinol-phosphate transaminase activity"/>
    <property type="evidence" value="ECO:0007669"/>
    <property type="project" value="UniProtKB-UniRule"/>
</dbReference>
<dbReference type="InterPro" id="IPR015421">
    <property type="entry name" value="PyrdxlP-dep_Trfase_major"/>
</dbReference>
<evidence type="ECO:0000256" key="6">
    <source>
        <dbReference type="ARBA" id="ARBA00022679"/>
    </source>
</evidence>
<dbReference type="InterPro" id="IPR015424">
    <property type="entry name" value="PyrdxlP-dep_Trfase"/>
</dbReference>
<dbReference type="EMBL" id="AWXA01000037">
    <property type="protein sequence ID" value="ERT59164.1"/>
    <property type="molecule type" value="Genomic_DNA"/>
</dbReference>
<comment type="pathway">
    <text evidence="9">Amino-acid biosynthesis; L-histidine biosynthesis; L-histidine from 5-phospho-alpha-D-ribose 1-diphosphate: step 7/9.</text>
</comment>
<dbReference type="Gene3D" id="3.90.1150.10">
    <property type="entry name" value="Aspartate Aminotransferase, domain 1"/>
    <property type="match status" value="1"/>
</dbReference>
<feature type="modified residue" description="N6-(pyridoxal phosphate)lysine" evidence="9">
    <location>
        <position position="216"/>
    </location>
</feature>
<name>U7UJW6_9FIRM</name>
<dbReference type="InterPro" id="IPR005861">
    <property type="entry name" value="HisP_aminotrans"/>
</dbReference>
<feature type="domain" description="Aminotransferase class I/classII large" evidence="10">
    <location>
        <begin position="27"/>
        <end position="346"/>
    </location>
</feature>
<evidence type="ECO:0000256" key="3">
    <source>
        <dbReference type="ARBA" id="ARBA00011738"/>
    </source>
</evidence>
<accession>U7UJW6</accession>
<dbReference type="PANTHER" id="PTHR42885">
    <property type="entry name" value="HISTIDINOL-PHOSPHATE AMINOTRANSFERASE-RELATED"/>
    <property type="match status" value="1"/>
</dbReference>
<protein>
    <recommendedName>
        <fullName evidence="9">Histidinol-phosphate aminotransferase</fullName>
        <ecNumber evidence="9">2.6.1.9</ecNumber>
    </recommendedName>
    <alternativeName>
        <fullName evidence="9">Imidazole acetol-phosphate transaminase</fullName>
    </alternativeName>
</protein>
<dbReference type="OrthoDB" id="9813612at2"/>
<evidence type="ECO:0000256" key="7">
    <source>
        <dbReference type="ARBA" id="ARBA00022898"/>
    </source>
</evidence>
<dbReference type="Pfam" id="PF00155">
    <property type="entry name" value="Aminotran_1_2"/>
    <property type="match status" value="1"/>
</dbReference>
<dbReference type="STRING" id="1111454.HMPREF1250_1395"/>
<dbReference type="HAMAP" id="MF_01023">
    <property type="entry name" value="HisC_aminotrans_2"/>
    <property type="match status" value="1"/>
</dbReference>
<organism evidence="11 12">
    <name type="scientific">Megasphaera vaginalis</name>
    <name type="common">ex Srinivasan et al. 2021</name>
    <dbReference type="NCBI Taxonomy" id="1111454"/>
    <lineage>
        <taxon>Bacteria</taxon>
        <taxon>Bacillati</taxon>
        <taxon>Bacillota</taxon>
        <taxon>Negativicutes</taxon>
        <taxon>Veillonellales</taxon>
        <taxon>Veillonellaceae</taxon>
        <taxon>Megasphaera</taxon>
    </lineage>
</organism>
<sequence length="357" mass="38677">MNNRWLRDTIRNLEPYAVPVVRESIVINANESPYNIFDFPAVRAEFFSRLRSLASNRYPDPMAQELCAVLAAYAGAAPDQILAGNGGDEIIGLVLHTFVNPGDDVLIHSPTFDVYGIVAASLGANVCAVPDDHDFQRNADVFRKTVHAMQPKVTFICNPNNPTGHLWPLEDIAAIAAASDNPVVVDEAYVEFSGQDSAVSLLKKHDNLIIIRTLSKAFGLAGFRIGYAVAGKRVINALTLTKEAYNLNSVSQLMGIVAVGHSEEILRQTVPTVVANRTYLTAELNRLEGIRAYDSAANFILVKVPDGPAVTAALKRADICARVYGDGVLADCIRISVTTREVAELLITVFSGGKHYA</sequence>
<evidence type="ECO:0000313" key="12">
    <source>
        <dbReference type="Proteomes" id="UP000017090"/>
    </source>
</evidence>
<dbReference type="NCBIfam" id="TIGR01141">
    <property type="entry name" value="hisC"/>
    <property type="match status" value="1"/>
</dbReference>
<evidence type="ECO:0000256" key="5">
    <source>
        <dbReference type="ARBA" id="ARBA00022605"/>
    </source>
</evidence>
<comment type="subunit">
    <text evidence="3 9">Homodimer.</text>
</comment>
<keyword evidence="12" id="KW-1185">Reference proteome</keyword>
<dbReference type="SUPFAM" id="SSF53383">
    <property type="entry name" value="PLP-dependent transferases"/>
    <property type="match status" value="1"/>
</dbReference>
<dbReference type="CDD" id="cd00609">
    <property type="entry name" value="AAT_like"/>
    <property type="match status" value="1"/>
</dbReference>
<evidence type="ECO:0000256" key="2">
    <source>
        <dbReference type="ARBA" id="ARBA00007970"/>
    </source>
</evidence>
<dbReference type="EC" id="2.6.1.9" evidence="9"/>
<comment type="cofactor">
    <cofactor evidence="1 9">
        <name>pyridoxal 5'-phosphate</name>
        <dbReference type="ChEBI" id="CHEBI:597326"/>
    </cofactor>
</comment>
<proteinExistence type="inferred from homology"/>
<dbReference type="InterPro" id="IPR015422">
    <property type="entry name" value="PyrdxlP-dep_Trfase_small"/>
</dbReference>
<reference evidence="11 12" key="1">
    <citation type="submission" date="2013-09" db="EMBL/GenBank/DDBJ databases">
        <authorList>
            <person name="Durkin A.S."/>
            <person name="Haft D.R."/>
            <person name="McCorrison J."/>
            <person name="Torralba M."/>
            <person name="Gillis M."/>
            <person name="Haft D.H."/>
            <person name="Methe B."/>
            <person name="Sutton G."/>
            <person name="Nelson K.E."/>
        </authorList>
    </citation>
    <scope>NUCLEOTIDE SEQUENCE [LARGE SCALE GENOMIC DNA]</scope>
    <source>
        <strain evidence="11 12">BV3C16-1</strain>
    </source>
</reference>
<dbReference type="UniPathway" id="UPA00031">
    <property type="reaction ID" value="UER00012"/>
</dbReference>
<dbReference type="PROSITE" id="PS00599">
    <property type="entry name" value="AA_TRANSFER_CLASS_2"/>
    <property type="match status" value="1"/>
</dbReference>
<evidence type="ECO:0000256" key="9">
    <source>
        <dbReference type="HAMAP-Rule" id="MF_01023"/>
    </source>
</evidence>
<evidence type="ECO:0000313" key="11">
    <source>
        <dbReference type="EMBL" id="ERT59164.1"/>
    </source>
</evidence>
<dbReference type="PATRIC" id="fig|1111454.3.peg.1318"/>
<evidence type="ECO:0000256" key="8">
    <source>
        <dbReference type="ARBA" id="ARBA00023102"/>
    </source>
</evidence>
<dbReference type="eggNOG" id="COG0079">
    <property type="taxonomic scope" value="Bacteria"/>
</dbReference>
<keyword evidence="8 9" id="KW-0368">Histidine biosynthesis</keyword>
<keyword evidence="7 9" id="KW-0663">Pyridoxal phosphate</keyword>
<dbReference type="PANTHER" id="PTHR42885:SF2">
    <property type="entry name" value="HISTIDINOL-PHOSPHATE AMINOTRANSFERASE"/>
    <property type="match status" value="1"/>
</dbReference>
<gene>
    <name evidence="9 11" type="primary">hisC</name>
    <name evidence="11" type="ORF">HMPREF1250_1395</name>
</gene>
<comment type="caution">
    <text evidence="11">The sequence shown here is derived from an EMBL/GenBank/DDBJ whole genome shotgun (WGS) entry which is preliminary data.</text>
</comment>
<evidence type="ECO:0000259" key="10">
    <source>
        <dbReference type="Pfam" id="PF00155"/>
    </source>
</evidence>
<dbReference type="Gene3D" id="3.40.640.10">
    <property type="entry name" value="Type I PLP-dependent aspartate aminotransferase-like (Major domain)"/>
    <property type="match status" value="1"/>
</dbReference>
<dbReference type="InterPro" id="IPR004839">
    <property type="entry name" value="Aminotransferase_I/II_large"/>
</dbReference>
<keyword evidence="4 9" id="KW-0032">Aminotransferase</keyword>
<dbReference type="AlphaFoldDB" id="U7UJW6"/>
<dbReference type="InterPro" id="IPR001917">
    <property type="entry name" value="Aminotrans_II_pyridoxalP_BS"/>
</dbReference>